<dbReference type="EMBL" id="WTYJ01000002">
    <property type="protein sequence ID" value="MXO99461.1"/>
    <property type="molecule type" value="Genomic_DNA"/>
</dbReference>
<dbReference type="OrthoDB" id="5455995at2"/>
<keyword evidence="2" id="KW-1185">Reference proteome</keyword>
<dbReference type="Gene3D" id="2.60.120.1110">
    <property type="match status" value="1"/>
</dbReference>
<organism evidence="1 2">
    <name type="scientific">Croceibacterium xixiisoli</name>
    <dbReference type="NCBI Taxonomy" id="1476466"/>
    <lineage>
        <taxon>Bacteria</taxon>
        <taxon>Pseudomonadati</taxon>
        <taxon>Pseudomonadota</taxon>
        <taxon>Alphaproteobacteria</taxon>
        <taxon>Sphingomonadales</taxon>
        <taxon>Erythrobacteraceae</taxon>
        <taxon>Croceibacterium</taxon>
    </lineage>
</organism>
<proteinExistence type="predicted"/>
<dbReference type="Proteomes" id="UP000469430">
    <property type="component" value="Unassembled WGS sequence"/>
</dbReference>
<sequence length="136" mass="14014">MIEDNSLRLSDAQAITATAPSTHVIDLGQRGGSMARDIGIGSAVPLSVRVVQSFNNLTSLTVAVQTSPDNISWTTIASGRAVPLAELVAGHQFAVPASFPEGTRARYVRLHYTVAGTAPTSGAVSAVVVADRQTAG</sequence>
<gene>
    <name evidence="1" type="ORF">GRI97_10720</name>
</gene>
<dbReference type="SUPFAM" id="SSF49785">
    <property type="entry name" value="Galactose-binding domain-like"/>
    <property type="match status" value="1"/>
</dbReference>
<evidence type="ECO:0008006" key="3">
    <source>
        <dbReference type="Google" id="ProtNLM"/>
    </source>
</evidence>
<dbReference type="InterPro" id="IPR008979">
    <property type="entry name" value="Galactose-bd-like_sf"/>
</dbReference>
<dbReference type="AlphaFoldDB" id="A0A6I4TWG3"/>
<accession>A0A6I4TWG3</accession>
<evidence type="ECO:0000313" key="2">
    <source>
        <dbReference type="Proteomes" id="UP000469430"/>
    </source>
</evidence>
<dbReference type="InterPro" id="IPR048922">
    <property type="entry name" value="Bbp16"/>
</dbReference>
<dbReference type="RefSeq" id="WP_161391181.1">
    <property type="nucleotide sequence ID" value="NZ_JBHSCP010000001.1"/>
</dbReference>
<dbReference type="Pfam" id="PF21190">
    <property type="entry name" value="Bbp16"/>
    <property type="match status" value="1"/>
</dbReference>
<protein>
    <recommendedName>
        <fullName evidence="3">F5/8 type C domain-containing protein</fullName>
    </recommendedName>
</protein>
<comment type="caution">
    <text evidence="1">The sequence shown here is derived from an EMBL/GenBank/DDBJ whole genome shotgun (WGS) entry which is preliminary data.</text>
</comment>
<evidence type="ECO:0000313" key="1">
    <source>
        <dbReference type="EMBL" id="MXO99461.1"/>
    </source>
</evidence>
<name>A0A6I4TWG3_9SPHN</name>
<reference evidence="1 2" key="1">
    <citation type="submission" date="2019-12" db="EMBL/GenBank/DDBJ databases">
        <title>Genomic-based taxomic classification of the family Erythrobacteraceae.</title>
        <authorList>
            <person name="Xu L."/>
        </authorList>
    </citation>
    <scope>NUCLEOTIDE SEQUENCE [LARGE SCALE GENOMIC DNA]</scope>
    <source>
        <strain evidence="1 2">S36</strain>
    </source>
</reference>